<accession>A0A2M8J0M9</accession>
<comment type="caution">
    <text evidence="2">The sequence shown here is derived from an EMBL/GenBank/DDBJ whole genome shotgun (WGS) entry which is preliminary data.</text>
</comment>
<sequence length="768" mass="84140">MTLPHHPVDPALVGDASFTTRPGDDDSLYGTATMEGPRTAEVRTYQTFRIRYQTGKLGLDDTGSVRIAFRFISDAGFLQTTDPTAPNYVTATSSGEGRLQLKYDRNGGQRPWNEVLTVYQSGGYLKPGETIEITIGDTTGGSPGLLMPTFLDSGRVFRVMADVQATGVHVPVSGEPLFVTVIPGPVARHLAVLPTLRRPGQPFHLGLKAEDRWGNPTGQGPRRFAVEATLPVAGLPDSIDFAPESGAMTLEGLTCDSEGELHIKFTDETGQVVKAGPLMIANREAVHYWGDLHGQTGETVGTNIAEYYFDFARNKSFLDVTSHQGNDFQITDKFWKRLNEITAEANDPGRFTVLPGYEWSGNTAVGGDHNVFYMEEGAPIYRCSHALVADRSDAANDAHTLTDLYKKFEQEPTETVMYAHVGGRYANIFFDHDPRFEAAVEMHSAWGSFEWILTDGFPMRRRVGVVCNSDGHKGRPGSSYPGASVFGAYGGLTCFVTPDNTRAGIFEAIRRRHTYGTTGPRVFIDVAAQLPEGGTLFLRNPDAIADTATESVQRCTMGDIVKVNGTTAEIDVTVKAPAGIVSLELRDATTVLKRLRPYGQADLGDRIRVMWSGAEYRGRGRNTNWRGRADFKGARIDRFERVNRLNHEQTLDQTGSAAVVWNGVTTGNMMGFDTWLSADTGATLEIMTNLGNMSLALDQIGIEPTVMDAGGLARELRVQRLPDAPLPREITLSETVNIRDTGDTPLWICATFEDGNQAWTSPIYLFRD</sequence>
<keyword evidence="3" id="KW-1185">Reference proteome</keyword>
<evidence type="ECO:0000256" key="1">
    <source>
        <dbReference type="SAM" id="MobiDB-lite"/>
    </source>
</evidence>
<feature type="region of interest" description="Disordered" evidence="1">
    <location>
        <begin position="1"/>
        <end position="32"/>
    </location>
</feature>
<dbReference type="OrthoDB" id="543560at2"/>
<dbReference type="Proteomes" id="UP000231553">
    <property type="component" value="Unassembled WGS sequence"/>
</dbReference>
<dbReference type="RefSeq" id="WP_100162869.1">
    <property type="nucleotide sequence ID" value="NZ_PGTB01000047.1"/>
</dbReference>
<dbReference type="AlphaFoldDB" id="A0A2M8J0M9"/>
<dbReference type="InterPro" id="IPR022028">
    <property type="entry name" value="DUF3604"/>
</dbReference>
<name>A0A2M8J0M9_9RHOB</name>
<dbReference type="Gene3D" id="3.20.20.140">
    <property type="entry name" value="Metal-dependent hydrolases"/>
    <property type="match status" value="1"/>
</dbReference>
<evidence type="ECO:0000313" key="2">
    <source>
        <dbReference type="EMBL" id="PJE36331.1"/>
    </source>
</evidence>
<evidence type="ECO:0000313" key="3">
    <source>
        <dbReference type="Proteomes" id="UP000231553"/>
    </source>
</evidence>
<reference evidence="2 3" key="1">
    <citation type="journal article" date="2018" name="Int. J. Syst. Evol. Microbiol.">
        <title>Pseudooceanicola lipolyticus sp. nov., a marine alphaproteobacterium, reclassification of Oceanicola flagellatus as Pseudooceanicola flagellatus comb. nov. and emended description of the genus Pseudooceanicola.</title>
        <authorList>
            <person name="Huang M.-M."/>
            <person name="Guo L.-L."/>
            <person name="Wu Y.-H."/>
            <person name="Lai Q.-L."/>
            <person name="Shao Z.-Z."/>
            <person name="Wang C.-S."/>
            <person name="Wu M."/>
            <person name="Xu X.-W."/>
        </authorList>
    </citation>
    <scope>NUCLEOTIDE SEQUENCE [LARGE SCALE GENOMIC DNA]</scope>
    <source>
        <strain evidence="2 3">157</strain>
    </source>
</reference>
<dbReference type="Pfam" id="PF12228">
    <property type="entry name" value="DUF3604"/>
    <property type="match status" value="2"/>
</dbReference>
<dbReference type="SUPFAM" id="SSF89550">
    <property type="entry name" value="PHP domain-like"/>
    <property type="match status" value="1"/>
</dbReference>
<dbReference type="EMBL" id="PGTB01000047">
    <property type="protein sequence ID" value="PJE36331.1"/>
    <property type="molecule type" value="Genomic_DNA"/>
</dbReference>
<gene>
    <name evidence="2" type="ORF">CVM52_12700</name>
</gene>
<protein>
    <submittedName>
        <fullName evidence="2">DUF3604 domain-containing protein</fullName>
    </submittedName>
</protein>
<proteinExistence type="predicted"/>
<organism evidence="2 3">
    <name type="scientific">Pseudooceanicola lipolyticus</name>
    <dbReference type="NCBI Taxonomy" id="2029104"/>
    <lineage>
        <taxon>Bacteria</taxon>
        <taxon>Pseudomonadati</taxon>
        <taxon>Pseudomonadota</taxon>
        <taxon>Alphaproteobacteria</taxon>
        <taxon>Rhodobacterales</taxon>
        <taxon>Paracoccaceae</taxon>
        <taxon>Pseudooceanicola</taxon>
    </lineage>
</organism>
<dbReference type="InterPro" id="IPR016195">
    <property type="entry name" value="Pol/histidinol_Pase-like"/>
</dbReference>